<dbReference type="VEuPathDB" id="VectorBase:LOC119187709"/>
<evidence type="ECO:0000256" key="1">
    <source>
        <dbReference type="SAM" id="MobiDB-lite"/>
    </source>
</evidence>
<feature type="region of interest" description="Disordered" evidence="1">
    <location>
        <begin position="65"/>
        <end position="117"/>
    </location>
</feature>
<organism evidence="2 3">
    <name type="scientific">Rhipicephalus microplus</name>
    <name type="common">Cattle tick</name>
    <name type="synonym">Boophilus microplus</name>
    <dbReference type="NCBI Taxonomy" id="6941"/>
    <lineage>
        <taxon>Eukaryota</taxon>
        <taxon>Metazoa</taxon>
        <taxon>Ecdysozoa</taxon>
        <taxon>Arthropoda</taxon>
        <taxon>Chelicerata</taxon>
        <taxon>Arachnida</taxon>
        <taxon>Acari</taxon>
        <taxon>Parasitiformes</taxon>
        <taxon>Ixodida</taxon>
        <taxon>Ixodoidea</taxon>
        <taxon>Ixodidae</taxon>
        <taxon>Rhipicephalinae</taxon>
        <taxon>Rhipicephalus</taxon>
        <taxon>Boophilus</taxon>
    </lineage>
</organism>
<gene>
    <name evidence="2" type="ORF">HPB51_029571</name>
</gene>
<proteinExistence type="predicted"/>
<dbReference type="Proteomes" id="UP000821866">
    <property type="component" value="Unassembled WGS sequence"/>
</dbReference>
<comment type="caution">
    <text evidence="2">The sequence shown here is derived from an EMBL/GenBank/DDBJ whole genome shotgun (WGS) entry which is preliminary data.</text>
</comment>
<reference evidence="2" key="1">
    <citation type="journal article" date="2020" name="Cell">
        <title>Large-Scale Comparative Analyses of Tick Genomes Elucidate Their Genetic Diversity and Vector Capacities.</title>
        <authorList>
            <consortium name="Tick Genome and Microbiome Consortium (TIGMIC)"/>
            <person name="Jia N."/>
            <person name="Wang J."/>
            <person name="Shi W."/>
            <person name="Du L."/>
            <person name="Sun Y."/>
            <person name="Zhan W."/>
            <person name="Jiang J.F."/>
            <person name="Wang Q."/>
            <person name="Zhang B."/>
            <person name="Ji P."/>
            <person name="Bell-Sakyi L."/>
            <person name="Cui X.M."/>
            <person name="Yuan T.T."/>
            <person name="Jiang B.G."/>
            <person name="Yang W.F."/>
            <person name="Lam T.T."/>
            <person name="Chang Q.C."/>
            <person name="Ding S.J."/>
            <person name="Wang X.J."/>
            <person name="Zhu J.G."/>
            <person name="Ruan X.D."/>
            <person name="Zhao L."/>
            <person name="Wei J.T."/>
            <person name="Ye R.Z."/>
            <person name="Que T.C."/>
            <person name="Du C.H."/>
            <person name="Zhou Y.H."/>
            <person name="Cheng J.X."/>
            <person name="Dai P.F."/>
            <person name="Guo W.B."/>
            <person name="Han X.H."/>
            <person name="Huang E.J."/>
            <person name="Li L.F."/>
            <person name="Wei W."/>
            <person name="Gao Y.C."/>
            <person name="Liu J.Z."/>
            <person name="Shao H.Z."/>
            <person name="Wang X."/>
            <person name="Wang C.C."/>
            <person name="Yang T.C."/>
            <person name="Huo Q.B."/>
            <person name="Li W."/>
            <person name="Chen H.Y."/>
            <person name="Chen S.E."/>
            <person name="Zhou L.G."/>
            <person name="Ni X.B."/>
            <person name="Tian J.H."/>
            <person name="Sheng Y."/>
            <person name="Liu T."/>
            <person name="Pan Y.S."/>
            <person name="Xia L.Y."/>
            <person name="Li J."/>
            <person name="Zhao F."/>
            <person name="Cao W.C."/>
        </authorList>
    </citation>
    <scope>NUCLEOTIDE SEQUENCE</scope>
    <source>
        <strain evidence="2">Rmic-2018</strain>
    </source>
</reference>
<evidence type="ECO:0000313" key="3">
    <source>
        <dbReference type="Proteomes" id="UP000821866"/>
    </source>
</evidence>
<accession>A0A9J6CUG3</accession>
<keyword evidence="3" id="KW-1185">Reference proteome</keyword>
<protein>
    <submittedName>
        <fullName evidence="2">Uncharacterized protein</fullName>
    </submittedName>
</protein>
<evidence type="ECO:0000313" key="2">
    <source>
        <dbReference type="EMBL" id="KAH7932023.1"/>
    </source>
</evidence>
<feature type="compositionally biased region" description="Basic residues" evidence="1">
    <location>
        <begin position="67"/>
        <end position="85"/>
    </location>
</feature>
<dbReference type="AlphaFoldDB" id="A0A9J6CUG3"/>
<sequence length="251" mass="26163">MALSLVTSVTWLHAVGFAPGGTGCPHQETAPVAALKPCGTCLRVIALLLLVLTAGCADCQGQGKGLGRGRGHGHGQGHGQGHGRGKGGPDAVGGPLTSGPLPGGGGGGNFRESGGFRQTEGHRVEEGFKQTDFFNRGQGNGAAFLGTNAGVLESGLVQQVKGKFKIMGKLRGYSAAGSSLQQQGIVAFLVPEHRRAPISRVRIRYISVQQSSEIYIPVVGDITVTPRDVSRALDVDPIFYSPRRADQFRLT</sequence>
<reference evidence="2" key="2">
    <citation type="submission" date="2021-09" db="EMBL/GenBank/DDBJ databases">
        <authorList>
            <person name="Jia N."/>
            <person name="Wang J."/>
            <person name="Shi W."/>
            <person name="Du L."/>
            <person name="Sun Y."/>
            <person name="Zhan W."/>
            <person name="Jiang J."/>
            <person name="Wang Q."/>
            <person name="Zhang B."/>
            <person name="Ji P."/>
            <person name="Sakyi L.B."/>
            <person name="Cui X."/>
            <person name="Yuan T."/>
            <person name="Jiang B."/>
            <person name="Yang W."/>
            <person name="Lam T.T.-Y."/>
            <person name="Chang Q."/>
            <person name="Ding S."/>
            <person name="Wang X."/>
            <person name="Zhu J."/>
            <person name="Ruan X."/>
            <person name="Zhao L."/>
            <person name="Wei J."/>
            <person name="Que T."/>
            <person name="Du C."/>
            <person name="Cheng J."/>
            <person name="Dai P."/>
            <person name="Han X."/>
            <person name="Huang E."/>
            <person name="Gao Y."/>
            <person name="Liu J."/>
            <person name="Shao H."/>
            <person name="Ye R."/>
            <person name="Li L."/>
            <person name="Wei W."/>
            <person name="Wang X."/>
            <person name="Wang C."/>
            <person name="Huo Q."/>
            <person name="Li W."/>
            <person name="Guo W."/>
            <person name="Chen H."/>
            <person name="Chen S."/>
            <person name="Zhou L."/>
            <person name="Zhou L."/>
            <person name="Ni X."/>
            <person name="Tian J."/>
            <person name="Zhou Y."/>
            <person name="Sheng Y."/>
            <person name="Liu T."/>
            <person name="Pan Y."/>
            <person name="Xia L."/>
            <person name="Li J."/>
            <person name="Zhao F."/>
            <person name="Cao W."/>
        </authorList>
    </citation>
    <scope>NUCLEOTIDE SEQUENCE</scope>
    <source>
        <strain evidence="2">Rmic-2018</strain>
        <tissue evidence="2">Larvae</tissue>
    </source>
</reference>
<dbReference type="EMBL" id="JABSTU010006838">
    <property type="protein sequence ID" value="KAH7932023.1"/>
    <property type="molecule type" value="Genomic_DNA"/>
</dbReference>
<name>A0A9J6CUG3_RHIMP</name>